<dbReference type="PANTHER" id="PTHR43105">
    <property type="entry name" value="RESPIRATORY NITRATE REDUCTASE"/>
    <property type="match status" value="1"/>
</dbReference>
<evidence type="ECO:0000256" key="6">
    <source>
        <dbReference type="ARBA" id="ARBA00022723"/>
    </source>
</evidence>
<evidence type="ECO:0000256" key="10">
    <source>
        <dbReference type="ARBA" id="ARBA00023004"/>
    </source>
</evidence>
<dbReference type="PROSITE" id="PS00642">
    <property type="entry name" value="COMPLEX1_75K_2"/>
    <property type="match status" value="1"/>
</dbReference>
<dbReference type="InterPro" id="IPR036010">
    <property type="entry name" value="2Fe-2S_ferredoxin-like_sf"/>
</dbReference>
<dbReference type="Pfam" id="PF01568">
    <property type="entry name" value="Molydop_binding"/>
    <property type="match status" value="1"/>
</dbReference>
<feature type="domain" description="2Fe-2S ferredoxin-type" evidence="15">
    <location>
        <begin position="1"/>
        <end position="79"/>
    </location>
</feature>
<dbReference type="Pfam" id="PF13510">
    <property type="entry name" value="Fer2_4"/>
    <property type="match status" value="1"/>
</dbReference>
<keyword evidence="20" id="KW-1185">Reference proteome</keyword>
<dbReference type="InterPro" id="IPR054351">
    <property type="entry name" value="NADH_UbQ_OxRdtase_ferredoxin"/>
</dbReference>
<evidence type="ECO:0000256" key="3">
    <source>
        <dbReference type="ARBA" id="ARBA00005404"/>
    </source>
</evidence>
<dbReference type="InterPro" id="IPR050123">
    <property type="entry name" value="Prok_molybdopt-oxidoreductase"/>
</dbReference>
<dbReference type="SUPFAM" id="SSF50692">
    <property type="entry name" value="ADC-like"/>
    <property type="match status" value="1"/>
</dbReference>
<dbReference type="InterPro" id="IPR006656">
    <property type="entry name" value="Mopterin_OxRdtase"/>
</dbReference>
<dbReference type="Pfam" id="PF10588">
    <property type="entry name" value="NADH-G_4Fe-4S_3"/>
    <property type="match status" value="1"/>
</dbReference>
<feature type="domain" description="4Fe-4S ferredoxin-type" evidence="16">
    <location>
        <begin position="177"/>
        <end position="207"/>
    </location>
</feature>
<dbReference type="PANTHER" id="PTHR43105:SF14">
    <property type="entry name" value="FORMATE DEHYDROGENASE H"/>
    <property type="match status" value="1"/>
</dbReference>
<dbReference type="Proteomes" id="UP000324298">
    <property type="component" value="Unassembled WGS sequence"/>
</dbReference>
<evidence type="ECO:0000256" key="11">
    <source>
        <dbReference type="ARBA" id="ARBA00023014"/>
    </source>
</evidence>
<dbReference type="InterPro" id="IPR009010">
    <property type="entry name" value="Asp_de-COase-like_dom_sf"/>
</dbReference>
<dbReference type="GO" id="GO:0046872">
    <property type="term" value="F:metal ion binding"/>
    <property type="evidence" value="ECO:0007669"/>
    <property type="project" value="UniProtKB-KW"/>
</dbReference>
<evidence type="ECO:0000256" key="8">
    <source>
        <dbReference type="ARBA" id="ARBA00022967"/>
    </source>
</evidence>
<dbReference type="InterPro" id="IPR006963">
    <property type="entry name" value="Mopterin_OxRdtase_4Fe-4S_dom"/>
</dbReference>
<dbReference type="AlphaFoldDB" id="A0A5A9XGH6"/>
<gene>
    <name evidence="19" type="ORF">ET418_09080</name>
</gene>
<keyword evidence="13" id="KW-0472">Membrane</keyword>
<evidence type="ECO:0000256" key="13">
    <source>
        <dbReference type="ARBA" id="ARBA00023136"/>
    </source>
</evidence>
<keyword evidence="7" id="KW-0677">Repeat</keyword>
<dbReference type="SUPFAM" id="SSF54292">
    <property type="entry name" value="2Fe-2S ferredoxin-like"/>
    <property type="match status" value="1"/>
</dbReference>
<keyword evidence="4" id="KW-0004">4Fe-4S</keyword>
<keyword evidence="12" id="KW-0520">NAD</keyword>
<evidence type="ECO:0000313" key="20">
    <source>
        <dbReference type="Proteomes" id="UP000324298"/>
    </source>
</evidence>
<dbReference type="PROSITE" id="PS51839">
    <property type="entry name" value="4FE4S_HC3"/>
    <property type="match status" value="1"/>
</dbReference>
<evidence type="ECO:0000256" key="9">
    <source>
        <dbReference type="ARBA" id="ARBA00023002"/>
    </source>
</evidence>
<comment type="caution">
    <text evidence="19">The sequence shown here is derived from an EMBL/GenBank/DDBJ whole genome shotgun (WGS) entry which is preliminary data.</text>
</comment>
<dbReference type="Gene3D" id="3.40.50.740">
    <property type="match status" value="2"/>
</dbReference>
<sequence>MVNLTIDDKQVTAPKNSTIYDAAKINGIKIPILCHDKKLKPFGACRMCLVEVEQMRGRQVPACTTPITEGMIIRTSTPDIIKARKMVLELLLLNHPIDCPVCDKGGDCDLQNLTYEYKVNANRFSDEKFHHEIDYSNPLIERDMNRCVLCGKCARICDEIVSFGALTFISRGIETKIGCEFEGSLNCEFCGSCVSVCPVGSLLARPFKFKARFWALTNQKSVCGYCGTGCNLTLGVKDNKVLTTVYDENQGFHNGQLCCRGRFGYQFINSDKRLTTPLVRKNGSLTEATWDEALELVAARLKDAGSSAAALATPRLTNEELVLFKRLMETAGSANYDHSAGYAHAALTEGFARSFGAAASPATILDIQKSDLLLVIKTDSYETHPVIGFEINMAVKNKGVKLNILSDKRGKLSKLPDAQTLVHTPGSEIAVINALAKTILDDKLAAGTAAAIPGYADLEKALAGFTPEAVAGQSGLTASAIKRLANDYAKAEKALILFPIGNAYPGHNADLASAVANLALLTGKLGTEGSGVLCMAEKNNSQGAVDMGFYATSGLNAGQIMDGCASGAIKTLFVAGENPVVSYPNRTAISAALDKVEFLVVSDLFMTETAAMADVVLPACSFAEKEGTFTSVDRRVQHIKPAIGKIGQSRTDFEIFGQLIAKLGGQAPATPATVFGEIAASAPGYAGMSYASLGETGAFAPVAVTAAFVVPKTVAVEPVAGKLALVTGSALYHNGTLSQFGEGPMHVCPEGYLELSRTDAAKLKIQENDLLNVASAIGSTKLKARITPRMPEGVLFSPYHFGAAAVNQVWSGAPVTWVTVTK</sequence>
<evidence type="ECO:0000256" key="5">
    <source>
        <dbReference type="ARBA" id="ARBA00022714"/>
    </source>
</evidence>
<dbReference type="GO" id="GO:0008137">
    <property type="term" value="F:NADH dehydrogenase (ubiquinone) activity"/>
    <property type="evidence" value="ECO:0007669"/>
    <property type="project" value="InterPro"/>
</dbReference>
<dbReference type="SMART" id="SM00926">
    <property type="entry name" value="Molybdop_Fe4S4"/>
    <property type="match status" value="1"/>
</dbReference>
<dbReference type="InterPro" id="IPR006657">
    <property type="entry name" value="MoPterin_dinucl-bd_dom"/>
</dbReference>
<dbReference type="InterPro" id="IPR006655">
    <property type="entry name" value="Mopterin_OxRdtase_prok_CS"/>
</dbReference>
<dbReference type="InterPro" id="IPR017896">
    <property type="entry name" value="4Fe4S_Fe-S-bd"/>
</dbReference>
<proteinExistence type="inferred from homology"/>
<evidence type="ECO:0000259" key="16">
    <source>
        <dbReference type="PROSITE" id="PS51379"/>
    </source>
</evidence>
<dbReference type="Gene3D" id="2.20.25.90">
    <property type="entry name" value="ADC-like domains"/>
    <property type="match status" value="1"/>
</dbReference>
<dbReference type="InterPro" id="IPR019574">
    <property type="entry name" value="NADH_UbQ_OxRdtase_Gsu_4Fe4S-bd"/>
</dbReference>
<evidence type="ECO:0000313" key="19">
    <source>
        <dbReference type="EMBL" id="KAA0891595.1"/>
    </source>
</evidence>
<evidence type="ECO:0000256" key="12">
    <source>
        <dbReference type="ARBA" id="ARBA00023027"/>
    </source>
</evidence>
<comment type="similarity">
    <text evidence="3">Belongs to the complex I 75 kDa subunit family.</text>
</comment>
<organism evidence="19 20">
    <name type="scientific">Oryzomonas rubra</name>
    <dbReference type="NCBI Taxonomy" id="2509454"/>
    <lineage>
        <taxon>Bacteria</taxon>
        <taxon>Pseudomonadati</taxon>
        <taxon>Thermodesulfobacteriota</taxon>
        <taxon>Desulfuromonadia</taxon>
        <taxon>Geobacterales</taxon>
        <taxon>Geobacteraceae</taxon>
        <taxon>Oryzomonas</taxon>
    </lineage>
</organism>
<evidence type="ECO:0000256" key="2">
    <source>
        <dbReference type="ARBA" id="ARBA00004370"/>
    </source>
</evidence>
<dbReference type="RefSeq" id="WP_149307295.1">
    <property type="nucleotide sequence ID" value="NZ_SRSD01000005.1"/>
</dbReference>
<dbReference type="CDD" id="cd00207">
    <property type="entry name" value="fer2"/>
    <property type="match status" value="1"/>
</dbReference>
<keyword evidence="8" id="KW-1278">Translocase</keyword>
<comment type="subcellular location">
    <subcellularLocation>
        <location evidence="2">Membrane</location>
    </subcellularLocation>
</comment>
<dbReference type="Pfam" id="PF00384">
    <property type="entry name" value="Molybdopterin"/>
    <property type="match status" value="1"/>
</dbReference>
<keyword evidence="10" id="KW-0408">Iron</keyword>
<dbReference type="SMART" id="SM00929">
    <property type="entry name" value="NADH-G_4Fe-4S_3"/>
    <property type="match status" value="1"/>
</dbReference>
<dbReference type="Gene3D" id="3.40.228.10">
    <property type="entry name" value="Dimethylsulfoxide Reductase, domain 2"/>
    <property type="match status" value="1"/>
</dbReference>
<evidence type="ECO:0000256" key="7">
    <source>
        <dbReference type="ARBA" id="ARBA00022737"/>
    </source>
</evidence>
<dbReference type="PROSITE" id="PS51379">
    <property type="entry name" value="4FE4S_FER_2"/>
    <property type="match status" value="2"/>
</dbReference>
<evidence type="ECO:0000259" key="18">
    <source>
        <dbReference type="PROSITE" id="PS51839"/>
    </source>
</evidence>
<dbReference type="Gene3D" id="3.30.70.20">
    <property type="match status" value="1"/>
</dbReference>
<keyword evidence="5" id="KW-0001">2Fe-2S</keyword>
<dbReference type="PROSITE" id="PS00551">
    <property type="entry name" value="MOLYBDOPTERIN_PROK_1"/>
    <property type="match status" value="1"/>
</dbReference>
<dbReference type="GO" id="GO:0003954">
    <property type="term" value="F:NADH dehydrogenase activity"/>
    <property type="evidence" value="ECO:0007669"/>
    <property type="project" value="TreeGrafter"/>
</dbReference>
<dbReference type="GO" id="GO:0051539">
    <property type="term" value="F:4 iron, 4 sulfur cluster binding"/>
    <property type="evidence" value="ECO:0007669"/>
    <property type="project" value="UniProtKB-KW"/>
</dbReference>
<dbReference type="PROSITE" id="PS00198">
    <property type="entry name" value="4FE4S_FER_1"/>
    <property type="match status" value="1"/>
</dbReference>
<dbReference type="PROSITE" id="PS51669">
    <property type="entry name" value="4FE4S_MOW_BIS_MGD"/>
    <property type="match status" value="1"/>
</dbReference>
<dbReference type="InterPro" id="IPR017900">
    <property type="entry name" value="4Fe4S_Fe_S_CS"/>
</dbReference>
<dbReference type="Gene3D" id="2.40.40.20">
    <property type="match status" value="1"/>
</dbReference>
<feature type="domain" description="4Fe-4S His(Cys)3-ligated-type" evidence="18">
    <location>
        <begin position="79"/>
        <end position="118"/>
    </location>
</feature>
<dbReference type="InterPro" id="IPR001041">
    <property type="entry name" value="2Fe-2S_ferredoxin-type"/>
</dbReference>
<dbReference type="Pfam" id="PF22117">
    <property type="entry name" value="Fer4_Nqo3"/>
    <property type="match status" value="1"/>
</dbReference>
<name>A0A5A9XGH6_9BACT</name>
<dbReference type="SUPFAM" id="SSF53706">
    <property type="entry name" value="Formate dehydrogenase/DMSO reductase, domains 1-3"/>
    <property type="match status" value="1"/>
</dbReference>
<evidence type="ECO:0000259" key="17">
    <source>
        <dbReference type="PROSITE" id="PS51669"/>
    </source>
</evidence>
<comment type="cofactor">
    <cofactor evidence="14">
        <name>[2Fe-2S] cluster</name>
        <dbReference type="ChEBI" id="CHEBI:190135"/>
    </cofactor>
</comment>
<dbReference type="InterPro" id="IPR000283">
    <property type="entry name" value="NADH_UbQ_OxRdtase_75kDa_su_CS"/>
</dbReference>
<keyword evidence="11" id="KW-0411">Iron-sulfur</keyword>
<dbReference type="GO" id="GO:0051537">
    <property type="term" value="F:2 iron, 2 sulfur cluster binding"/>
    <property type="evidence" value="ECO:0007669"/>
    <property type="project" value="UniProtKB-KW"/>
</dbReference>
<dbReference type="FunFam" id="3.30.70.20:FF:000035">
    <property type="entry name" value="Iron hydrogenase 1"/>
    <property type="match status" value="1"/>
</dbReference>
<dbReference type="Gene3D" id="3.10.20.740">
    <property type="match status" value="1"/>
</dbReference>
<dbReference type="GO" id="GO:0043546">
    <property type="term" value="F:molybdopterin cofactor binding"/>
    <property type="evidence" value="ECO:0007669"/>
    <property type="project" value="InterPro"/>
</dbReference>
<evidence type="ECO:0000256" key="14">
    <source>
        <dbReference type="ARBA" id="ARBA00034078"/>
    </source>
</evidence>
<dbReference type="EMBL" id="SRSD01000005">
    <property type="protein sequence ID" value="KAA0891595.1"/>
    <property type="molecule type" value="Genomic_DNA"/>
</dbReference>
<accession>A0A5A9XGH6</accession>
<dbReference type="GO" id="GO:0016020">
    <property type="term" value="C:membrane"/>
    <property type="evidence" value="ECO:0007669"/>
    <property type="project" value="UniProtKB-SubCell"/>
</dbReference>
<evidence type="ECO:0000259" key="15">
    <source>
        <dbReference type="PROSITE" id="PS51085"/>
    </source>
</evidence>
<evidence type="ECO:0000256" key="4">
    <source>
        <dbReference type="ARBA" id="ARBA00022485"/>
    </source>
</evidence>
<dbReference type="FunFam" id="3.10.20.740:FF:000004">
    <property type="entry name" value="NADH-quinone oxidoreductase"/>
    <property type="match status" value="1"/>
</dbReference>
<feature type="domain" description="4Fe-4S ferredoxin-type" evidence="16">
    <location>
        <begin position="138"/>
        <end position="166"/>
    </location>
</feature>
<keyword evidence="6" id="KW-0479">Metal-binding</keyword>
<dbReference type="InterPro" id="IPR027467">
    <property type="entry name" value="MopterinOxRdtase_cofactor_BS"/>
</dbReference>
<protein>
    <submittedName>
        <fullName evidence="19">2Fe-2S iron-sulfur cluster binding domain-containing protein</fullName>
    </submittedName>
</protein>
<dbReference type="PROSITE" id="PS51085">
    <property type="entry name" value="2FE2S_FER_2"/>
    <property type="match status" value="1"/>
</dbReference>
<evidence type="ECO:0000256" key="1">
    <source>
        <dbReference type="ARBA" id="ARBA00001966"/>
    </source>
</evidence>
<comment type="cofactor">
    <cofactor evidence="1">
        <name>[4Fe-4S] cluster</name>
        <dbReference type="ChEBI" id="CHEBI:49883"/>
    </cofactor>
</comment>
<dbReference type="SUPFAM" id="SSF54862">
    <property type="entry name" value="4Fe-4S ferredoxins"/>
    <property type="match status" value="1"/>
</dbReference>
<reference evidence="19 20" key="1">
    <citation type="submission" date="2019-04" db="EMBL/GenBank/DDBJ databases">
        <title>Geobacter ruber sp. nov., ferric-reducing bacteria isolated from paddy soil.</title>
        <authorList>
            <person name="Xu Z."/>
            <person name="Masuda Y."/>
            <person name="Itoh H."/>
            <person name="Senoo K."/>
        </authorList>
    </citation>
    <scope>NUCLEOTIDE SEQUENCE [LARGE SCALE GENOMIC DNA]</scope>
    <source>
        <strain evidence="19 20">Red88</strain>
    </source>
</reference>
<dbReference type="Pfam" id="PF04879">
    <property type="entry name" value="Molybdop_Fe4S4"/>
    <property type="match status" value="1"/>
</dbReference>
<feature type="domain" description="4Fe-4S Mo/W bis-MGD-type" evidence="17">
    <location>
        <begin position="216"/>
        <end position="272"/>
    </location>
</feature>
<keyword evidence="9" id="KW-0560">Oxidoreductase</keyword>
<dbReference type="PROSITE" id="PS00490">
    <property type="entry name" value="MOLYBDOPTERIN_PROK_2"/>
    <property type="match status" value="1"/>
</dbReference>
<dbReference type="OrthoDB" id="9816402at2"/>
<dbReference type="GO" id="GO:0042773">
    <property type="term" value="P:ATP synthesis coupled electron transport"/>
    <property type="evidence" value="ECO:0007669"/>
    <property type="project" value="InterPro"/>
</dbReference>